<proteinExistence type="predicted"/>
<accession>A0A4Y2CK99</accession>
<keyword evidence="2" id="KW-1185">Reference proteome</keyword>
<reference evidence="1 2" key="1">
    <citation type="journal article" date="2019" name="Sci. Rep.">
        <title>Orb-weaving spider Araneus ventricosus genome elucidates the spidroin gene catalogue.</title>
        <authorList>
            <person name="Kono N."/>
            <person name="Nakamura H."/>
            <person name="Ohtoshi R."/>
            <person name="Moran D.A.P."/>
            <person name="Shinohara A."/>
            <person name="Yoshida Y."/>
            <person name="Fujiwara M."/>
            <person name="Mori M."/>
            <person name="Tomita M."/>
            <person name="Arakawa K."/>
        </authorList>
    </citation>
    <scope>NUCLEOTIDE SEQUENCE [LARGE SCALE GENOMIC DNA]</scope>
</reference>
<evidence type="ECO:0000313" key="2">
    <source>
        <dbReference type="Proteomes" id="UP000499080"/>
    </source>
</evidence>
<protein>
    <submittedName>
        <fullName evidence="1">Uncharacterized protein</fullName>
    </submittedName>
</protein>
<dbReference type="EMBL" id="BGPR01000199">
    <property type="protein sequence ID" value="GBM04158.1"/>
    <property type="molecule type" value="Genomic_DNA"/>
</dbReference>
<dbReference type="AlphaFoldDB" id="A0A4Y2CK99"/>
<organism evidence="1 2">
    <name type="scientific">Araneus ventricosus</name>
    <name type="common">Orbweaver spider</name>
    <name type="synonym">Epeira ventricosa</name>
    <dbReference type="NCBI Taxonomy" id="182803"/>
    <lineage>
        <taxon>Eukaryota</taxon>
        <taxon>Metazoa</taxon>
        <taxon>Ecdysozoa</taxon>
        <taxon>Arthropoda</taxon>
        <taxon>Chelicerata</taxon>
        <taxon>Arachnida</taxon>
        <taxon>Araneae</taxon>
        <taxon>Araneomorphae</taxon>
        <taxon>Entelegynae</taxon>
        <taxon>Araneoidea</taxon>
        <taxon>Araneidae</taxon>
        <taxon>Araneus</taxon>
    </lineage>
</organism>
<comment type="caution">
    <text evidence="1">The sequence shown here is derived from an EMBL/GenBank/DDBJ whole genome shotgun (WGS) entry which is preliminary data.</text>
</comment>
<sequence length="114" mass="12594">MTKNKVVGLNTLPLTSTAAQQHLFRIYYHEQTWLGNKRNPEEWFGNMTDSFLVRIQTTQLPAPGSSLNMSFCSCNKGGGSARGYRKLRFHCSIACANCHGQSCLNAAPIEGSPE</sequence>
<evidence type="ECO:0000313" key="1">
    <source>
        <dbReference type="EMBL" id="GBM04158.1"/>
    </source>
</evidence>
<gene>
    <name evidence="1" type="ORF">AVEN_115530_1</name>
</gene>
<dbReference type="Proteomes" id="UP000499080">
    <property type="component" value="Unassembled WGS sequence"/>
</dbReference>
<dbReference type="OrthoDB" id="8195485at2759"/>
<name>A0A4Y2CK99_ARAVE</name>